<evidence type="ECO:0000256" key="2">
    <source>
        <dbReference type="ARBA" id="ARBA00022475"/>
    </source>
</evidence>
<evidence type="ECO:0000256" key="1">
    <source>
        <dbReference type="ARBA" id="ARBA00004651"/>
    </source>
</evidence>
<evidence type="ECO:0000256" key="9">
    <source>
        <dbReference type="SAM" id="Phobius"/>
    </source>
</evidence>
<proteinExistence type="inferred from homology"/>
<dbReference type="CDD" id="cd04187">
    <property type="entry name" value="DPM1_like_bac"/>
    <property type="match status" value="1"/>
</dbReference>
<keyword evidence="4 11" id="KW-0808">Transferase</keyword>
<evidence type="ECO:0000256" key="8">
    <source>
        <dbReference type="ARBA" id="ARBA00038152"/>
    </source>
</evidence>
<feature type="transmembrane region" description="Helical" evidence="9">
    <location>
        <begin position="262"/>
        <end position="288"/>
    </location>
</feature>
<protein>
    <submittedName>
        <fullName evidence="11">Glycosyltransferase</fullName>
    </submittedName>
</protein>
<dbReference type="InterPro" id="IPR050256">
    <property type="entry name" value="Glycosyltransferase_2"/>
</dbReference>
<dbReference type="FunFam" id="3.90.550.10:FF:000079">
    <property type="entry name" value="Probable glycosyl transferase"/>
    <property type="match status" value="1"/>
</dbReference>
<name>A0A2M7TX66_9BACT</name>
<comment type="caution">
    <text evidence="11">The sequence shown here is derived from an EMBL/GenBank/DDBJ whole genome shotgun (WGS) entry which is preliminary data.</text>
</comment>
<dbReference type="InterPro" id="IPR001173">
    <property type="entry name" value="Glyco_trans_2-like"/>
</dbReference>
<dbReference type="AlphaFoldDB" id="A0A2M7TX66"/>
<dbReference type="SUPFAM" id="SSF53448">
    <property type="entry name" value="Nucleotide-diphospho-sugar transferases"/>
    <property type="match status" value="1"/>
</dbReference>
<dbReference type="Pfam" id="PF00535">
    <property type="entry name" value="Glycos_transf_2"/>
    <property type="match status" value="1"/>
</dbReference>
<feature type="domain" description="Glycosyltransferase 2-like" evidence="10">
    <location>
        <begin position="7"/>
        <end position="166"/>
    </location>
</feature>
<organism evidence="11 12">
    <name type="scientific">Candidatus Roizmanbacteria bacterium CG_4_10_14_0_2_um_filter_39_13</name>
    <dbReference type="NCBI Taxonomy" id="1974825"/>
    <lineage>
        <taxon>Bacteria</taxon>
        <taxon>Candidatus Roizmaniibacteriota</taxon>
    </lineage>
</organism>
<evidence type="ECO:0000313" key="12">
    <source>
        <dbReference type="Proteomes" id="UP000228503"/>
    </source>
</evidence>
<evidence type="ECO:0000256" key="4">
    <source>
        <dbReference type="ARBA" id="ARBA00022679"/>
    </source>
</evidence>
<keyword evidence="6 9" id="KW-1133">Transmembrane helix</keyword>
<keyword evidence="7 9" id="KW-0472">Membrane</keyword>
<dbReference type="PANTHER" id="PTHR48090">
    <property type="entry name" value="UNDECAPRENYL-PHOSPHATE 4-DEOXY-4-FORMAMIDO-L-ARABINOSE TRANSFERASE-RELATED"/>
    <property type="match status" value="1"/>
</dbReference>
<evidence type="ECO:0000313" key="11">
    <source>
        <dbReference type="EMBL" id="PIZ62421.1"/>
    </source>
</evidence>
<dbReference type="Proteomes" id="UP000228503">
    <property type="component" value="Unassembled WGS sequence"/>
</dbReference>
<dbReference type="PANTHER" id="PTHR48090:SF1">
    <property type="entry name" value="PROPHAGE BACTOPRENOL GLUCOSYL TRANSFERASE HOMOLOG"/>
    <property type="match status" value="1"/>
</dbReference>
<evidence type="ECO:0000259" key="10">
    <source>
        <dbReference type="Pfam" id="PF00535"/>
    </source>
</evidence>
<keyword evidence="2" id="KW-1003">Cell membrane</keyword>
<comment type="similarity">
    <text evidence="8">Belongs to the glycosyltransferase 2 family. GtrB subfamily.</text>
</comment>
<accession>A0A2M7TX66</accession>
<evidence type="ECO:0000256" key="7">
    <source>
        <dbReference type="ARBA" id="ARBA00023136"/>
    </source>
</evidence>
<feature type="transmembrane region" description="Helical" evidence="9">
    <location>
        <begin position="229"/>
        <end position="250"/>
    </location>
</feature>
<dbReference type="Gene3D" id="3.90.550.10">
    <property type="entry name" value="Spore Coat Polysaccharide Biosynthesis Protein SpsA, Chain A"/>
    <property type="match status" value="1"/>
</dbReference>
<evidence type="ECO:0000256" key="5">
    <source>
        <dbReference type="ARBA" id="ARBA00022692"/>
    </source>
</evidence>
<reference evidence="12" key="1">
    <citation type="submission" date="2017-09" db="EMBL/GenBank/DDBJ databases">
        <title>Depth-based differentiation of microbial function through sediment-hosted aquifers and enrichment of novel symbionts in the deep terrestrial subsurface.</title>
        <authorList>
            <person name="Probst A.J."/>
            <person name="Ladd B."/>
            <person name="Jarett J.K."/>
            <person name="Geller-Mcgrath D.E."/>
            <person name="Sieber C.M.K."/>
            <person name="Emerson J.B."/>
            <person name="Anantharaman K."/>
            <person name="Thomas B.C."/>
            <person name="Malmstrom R."/>
            <person name="Stieglmeier M."/>
            <person name="Klingl A."/>
            <person name="Woyke T."/>
            <person name="Ryan C.M."/>
            <person name="Banfield J.F."/>
        </authorList>
    </citation>
    <scope>NUCLEOTIDE SEQUENCE [LARGE SCALE GENOMIC DNA]</scope>
</reference>
<comment type="subcellular location">
    <subcellularLocation>
        <location evidence="1">Cell membrane</location>
        <topology evidence="1">Multi-pass membrane protein</topology>
    </subcellularLocation>
</comment>
<dbReference type="GO" id="GO:0005886">
    <property type="term" value="C:plasma membrane"/>
    <property type="evidence" value="ECO:0007669"/>
    <property type="project" value="UniProtKB-SubCell"/>
</dbReference>
<gene>
    <name evidence="11" type="ORF">COY16_04450</name>
</gene>
<sequence length="310" mass="35295">MNDFLLSIVIPVFNEKDNIRPLLESLLSIVEHYSYEILFINDGSRDGTDTVIREIAQKNKNIKLVSFNRNFGHQIALVAGYSFAKGDAVISMDADLQDPPDVIPQMIAKWQQGAKIVYAKRKKRDVDSIFKKKTAAFFYQFMNMLSDIKIPENVGDFRLLDRTAVEYLSSLPEHAPFLRGLVAWGGYQEDYVYFDREERHSGKTHYSISKMINFALDGITSFSVKPLRLATYMGFTAGSFGFLGIIYAVIGKFFLPIPWVTGWTGIFVGIMFIGGVQLITIGIIGEYISKIYLEVLRRPHYLLKEKINID</sequence>
<evidence type="ECO:0000256" key="6">
    <source>
        <dbReference type="ARBA" id="ARBA00022989"/>
    </source>
</evidence>
<keyword evidence="5 9" id="KW-0812">Transmembrane</keyword>
<keyword evidence="3" id="KW-0328">Glycosyltransferase</keyword>
<dbReference type="GO" id="GO:0016757">
    <property type="term" value="F:glycosyltransferase activity"/>
    <property type="evidence" value="ECO:0007669"/>
    <property type="project" value="UniProtKB-KW"/>
</dbReference>
<dbReference type="InterPro" id="IPR029044">
    <property type="entry name" value="Nucleotide-diphossugar_trans"/>
</dbReference>
<evidence type="ECO:0000256" key="3">
    <source>
        <dbReference type="ARBA" id="ARBA00022676"/>
    </source>
</evidence>
<dbReference type="EMBL" id="PFOB01000056">
    <property type="protein sequence ID" value="PIZ62421.1"/>
    <property type="molecule type" value="Genomic_DNA"/>
</dbReference>